<feature type="domain" description="Integrase zinc-binding" evidence="2">
    <location>
        <begin position="88"/>
        <end position="146"/>
    </location>
</feature>
<dbReference type="PANTHER" id="PTHR37984:SF5">
    <property type="entry name" value="PROTEIN NYNRIN-LIKE"/>
    <property type="match status" value="1"/>
</dbReference>
<dbReference type="InterPro" id="IPR050951">
    <property type="entry name" value="Retrovirus_Pol_polyprotein"/>
</dbReference>
<dbReference type="EMBL" id="BGPR01162116">
    <property type="protein sequence ID" value="GBL99765.1"/>
    <property type="molecule type" value="Genomic_DNA"/>
</dbReference>
<dbReference type="InterPro" id="IPR012337">
    <property type="entry name" value="RNaseH-like_sf"/>
</dbReference>
<evidence type="ECO:0000313" key="4">
    <source>
        <dbReference type="Proteomes" id="UP000499080"/>
    </source>
</evidence>
<dbReference type="FunFam" id="1.10.340.70:FF:000001">
    <property type="entry name" value="Retrovirus-related Pol polyprotein from transposon gypsy-like Protein"/>
    <property type="match status" value="1"/>
</dbReference>
<reference evidence="3 4" key="1">
    <citation type="journal article" date="2019" name="Sci. Rep.">
        <title>Orb-weaving spider Araneus ventricosus genome elucidates the spidroin gene catalogue.</title>
        <authorList>
            <person name="Kono N."/>
            <person name="Nakamura H."/>
            <person name="Ohtoshi R."/>
            <person name="Moran D.A.P."/>
            <person name="Shinohara A."/>
            <person name="Yoshida Y."/>
            <person name="Fujiwara M."/>
            <person name="Mori M."/>
            <person name="Tomita M."/>
            <person name="Arakawa K."/>
        </authorList>
    </citation>
    <scope>NUCLEOTIDE SEQUENCE [LARGE SCALE GENOMIC DNA]</scope>
</reference>
<dbReference type="Pfam" id="PF17921">
    <property type="entry name" value="Integrase_H2C2"/>
    <property type="match status" value="1"/>
</dbReference>
<feature type="non-terminal residue" evidence="3">
    <location>
        <position position="219"/>
    </location>
</feature>
<comment type="caution">
    <text evidence="3">The sequence shown here is derived from an EMBL/GenBank/DDBJ whole genome shotgun (WGS) entry which is preliminary data.</text>
</comment>
<dbReference type="GO" id="GO:0003964">
    <property type="term" value="F:RNA-directed DNA polymerase activity"/>
    <property type="evidence" value="ECO:0007669"/>
    <property type="project" value="UniProtKB-EC"/>
</dbReference>
<dbReference type="InterPro" id="IPR036397">
    <property type="entry name" value="RNaseH_sf"/>
</dbReference>
<dbReference type="OrthoDB" id="425619at2759"/>
<dbReference type="InterPro" id="IPR041588">
    <property type="entry name" value="Integrase_H2C2"/>
</dbReference>
<gene>
    <name evidence="3" type="ORF">AVEN_52656_1</name>
</gene>
<dbReference type="PANTHER" id="PTHR37984">
    <property type="entry name" value="PROTEIN CBG26694"/>
    <property type="match status" value="1"/>
</dbReference>
<protein>
    <recommendedName>
        <fullName evidence="1">RNA-directed DNA polymerase</fullName>
        <ecNumber evidence="1">2.7.7.49</ecNumber>
    </recommendedName>
</protein>
<proteinExistence type="predicted"/>
<evidence type="ECO:0000259" key="2">
    <source>
        <dbReference type="Pfam" id="PF17921"/>
    </source>
</evidence>
<dbReference type="AlphaFoldDB" id="A0A4Y2C7G4"/>
<accession>A0A4Y2C7G4</accession>
<name>A0A4Y2C7G4_ARAVE</name>
<dbReference type="Gene3D" id="3.30.420.10">
    <property type="entry name" value="Ribonuclease H-like superfamily/Ribonuclease H"/>
    <property type="match status" value="1"/>
</dbReference>
<dbReference type="Proteomes" id="UP000499080">
    <property type="component" value="Unassembled WGS sequence"/>
</dbReference>
<evidence type="ECO:0000313" key="3">
    <source>
        <dbReference type="EMBL" id="GBL99765.1"/>
    </source>
</evidence>
<organism evidence="3 4">
    <name type="scientific">Araneus ventricosus</name>
    <name type="common">Orbweaver spider</name>
    <name type="synonym">Epeira ventricosa</name>
    <dbReference type="NCBI Taxonomy" id="182803"/>
    <lineage>
        <taxon>Eukaryota</taxon>
        <taxon>Metazoa</taxon>
        <taxon>Ecdysozoa</taxon>
        <taxon>Arthropoda</taxon>
        <taxon>Chelicerata</taxon>
        <taxon>Arachnida</taxon>
        <taxon>Araneae</taxon>
        <taxon>Araneomorphae</taxon>
        <taxon>Entelegynae</taxon>
        <taxon>Araneoidea</taxon>
        <taxon>Araneidae</taxon>
        <taxon>Araneus</taxon>
    </lineage>
</organism>
<dbReference type="GO" id="GO:0003676">
    <property type="term" value="F:nucleic acid binding"/>
    <property type="evidence" value="ECO:0007669"/>
    <property type="project" value="InterPro"/>
</dbReference>
<dbReference type="SUPFAM" id="SSF53098">
    <property type="entry name" value="Ribonuclease H-like"/>
    <property type="match status" value="1"/>
</dbReference>
<keyword evidence="4" id="KW-1185">Reference proteome</keyword>
<sequence>MLSRPICNHKKPKCEICTITIDVPARYSKDIRNEQMKDDKLKKIIDTFESPEKGSDYSNWTERGYLMNRGVLYRYSPDSDSEEAELVIPTQERQQILRDDHDAPTAGHYGAEGTVNRISNKYYWTGMRKFITDYFKNCPECNRFKASNQKPAGLLQTPVSSQRFETLAIDLFGPLPESKDGKKWIFIVEDYTTKWVELFALPSATAKECATTLLEEVLL</sequence>
<dbReference type="EC" id="2.7.7.49" evidence="1"/>
<dbReference type="Gene3D" id="1.10.340.70">
    <property type="match status" value="1"/>
</dbReference>
<evidence type="ECO:0000256" key="1">
    <source>
        <dbReference type="ARBA" id="ARBA00012493"/>
    </source>
</evidence>